<dbReference type="Proteomes" id="UP000323717">
    <property type="component" value="Unassembled WGS sequence"/>
</dbReference>
<dbReference type="EMBL" id="VWFC01000001">
    <property type="protein sequence ID" value="KAB1331532.1"/>
    <property type="molecule type" value="Genomic_DNA"/>
</dbReference>
<accession>A0A5M5BYM9</accession>
<sequence>MNNFLKKQQEEYSKLTCPICGCKPKLTPNGSESCAHEELERLMDEVDNRLLKEERESEPHRIKPFAKKG</sequence>
<reference evidence="3 4" key="1">
    <citation type="journal article" date="2019" name="Nat. Med.">
        <title>A library of human gut bacterial isolates paired with longitudinal multiomics data enables mechanistic microbiome research.</title>
        <authorList>
            <person name="Poyet M."/>
            <person name="Groussin M."/>
            <person name="Gibbons S.M."/>
            <person name="Avila-Pacheco J."/>
            <person name="Jiang X."/>
            <person name="Kearney S.M."/>
            <person name="Perrotta A.R."/>
            <person name="Berdy B."/>
            <person name="Zhao S."/>
            <person name="Lieberman T.D."/>
            <person name="Swanson P.K."/>
            <person name="Smith M."/>
            <person name="Roesemann S."/>
            <person name="Alexander J.E."/>
            <person name="Rich S.A."/>
            <person name="Livny J."/>
            <person name="Vlamakis H."/>
            <person name="Clish C."/>
            <person name="Bullock K."/>
            <person name="Deik A."/>
            <person name="Scott J."/>
            <person name="Pierce K.A."/>
            <person name="Xavier R.J."/>
            <person name="Alm E.J."/>
        </authorList>
    </citation>
    <scope>NUCLEOTIDE SEQUENCE [LARGE SCALE GENOMIC DNA]</scope>
    <source>
        <strain evidence="1 3">BIOML-A163</strain>
        <strain evidence="2 4">BIOML-A2</strain>
    </source>
</reference>
<evidence type="ECO:0000313" key="2">
    <source>
        <dbReference type="EMBL" id="KAB1331532.1"/>
    </source>
</evidence>
<name>A0A5M5BYM9_BACOV</name>
<evidence type="ECO:0000313" key="3">
    <source>
        <dbReference type="Proteomes" id="UP000323717"/>
    </source>
</evidence>
<dbReference type="AlphaFoldDB" id="A0A5M5BYM9"/>
<evidence type="ECO:0000313" key="4">
    <source>
        <dbReference type="Proteomes" id="UP000375690"/>
    </source>
</evidence>
<dbReference type="Proteomes" id="UP000375690">
    <property type="component" value="Unassembled WGS sequence"/>
</dbReference>
<comment type="caution">
    <text evidence="1">The sequence shown here is derived from an EMBL/GenBank/DDBJ whole genome shotgun (WGS) entry which is preliminary data.</text>
</comment>
<gene>
    <name evidence="2" type="ORF">F3B53_01835</name>
    <name evidence="1" type="ORF">F3D71_21945</name>
</gene>
<protein>
    <submittedName>
        <fullName evidence="1">Uncharacterized protein</fullName>
    </submittedName>
</protein>
<dbReference type="RefSeq" id="WP_008777526.1">
    <property type="nucleotide sequence ID" value="NZ_CP113514.1"/>
</dbReference>
<proteinExistence type="predicted"/>
<organism evidence="1 3">
    <name type="scientific">Bacteroides ovatus</name>
    <dbReference type="NCBI Taxonomy" id="28116"/>
    <lineage>
        <taxon>Bacteria</taxon>
        <taxon>Pseudomonadati</taxon>
        <taxon>Bacteroidota</taxon>
        <taxon>Bacteroidia</taxon>
        <taxon>Bacteroidales</taxon>
        <taxon>Bacteroidaceae</taxon>
        <taxon>Bacteroides</taxon>
    </lineage>
</organism>
<evidence type="ECO:0000313" key="1">
    <source>
        <dbReference type="EMBL" id="KAA3943198.1"/>
    </source>
</evidence>
<dbReference type="EMBL" id="VWLE01000426">
    <property type="protein sequence ID" value="KAA3943198.1"/>
    <property type="molecule type" value="Genomic_DNA"/>
</dbReference>